<dbReference type="AlphaFoldDB" id="A0A2T0SYX0"/>
<comment type="caution">
    <text evidence="1">The sequence shown here is derived from an EMBL/GenBank/DDBJ whole genome shotgun (WGS) entry which is preliminary data.</text>
</comment>
<dbReference type="Gene3D" id="3.30.565.10">
    <property type="entry name" value="Histidine kinase-like ATPase, C-terminal domain"/>
    <property type="match status" value="1"/>
</dbReference>
<proteinExistence type="predicted"/>
<gene>
    <name evidence="1" type="ORF">CLV43_10821</name>
</gene>
<dbReference type="PANTHER" id="PTHR35526:SF3">
    <property type="entry name" value="ANTI-SIGMA-F FACTOR RSBW"/>
    <property type="match status" value="1"/>
</dbReference>
<evidence type="ECO:0000313" key="2">
    <source>
        <dbReference type="Proteomes" id="UP000239494"/>
    </source>
</evidence>
<dbReference type="EMBL" id="PVTF01000008">
    <property type="protein sequence ID" value="PRY38621.1"/>
    <property type="molecule type" value="Genomic_DNA"/>
</dbReference>
<evidence type="ECO:0008006" key="3">
    <source>
        <dbReference type="Google" id="ProtNLM"/>
    </source>
</evidence>
<dbReference type="InterPro" id="IPR050267">
    <property type="entry name" value="Anti-sigma-factor_SerPK"/>
</dbReference>
<keyword evidence="2" id="KW-1185">Reference proteome</keyword>
<sequence length="138" mass="15492">MTGPEPYRTRIDVDLRRHGTPPLAELRAHIRVMLAAEDPECVEDVELLTTELVTNAYDHGVRPLFARLWRPDHSKVIRLEVDDSDSSHLPVIGVSRFGSNRGRGLVMVDQLAQRWGSKVRTWGKTIWAEVASTAVTPA</sequence>
<dbReference type="Proteomes" id="UP000239494">
    <property type="component" value="Unassembled WGS sequence"/>
</dbReference>
<dbReference type="InterPro" id="IPR036890">
    <property type="entry name" value="HATPase_C_sf"/>
</dbReference>
<reference evidence="1 2" key="1">
    <citation type="submission" date="2018-03" db="EMBL/GenBank/DDBJ databases">
        <title>Genomic Encyclopedia of Archaeal and Bacterial Type Strains, Phase II (KMG-II): from individual species to whole genera.</title>
        <authorList>
            <person name="Goeker M."/>
        </authorList>
    </citation>
    <scope>NUCLEOTIDE SEQUENCE [LARGE SCALE GENOMIC DNA]</scope>
    <source>
        <strain evidence="1 2">DSM 44720</strain>
    </source>
</reference>
<name>A0A2T0SYX0_9PSEU</name>
<dbReference type="CDD" id="cd16936">
    <property type="entry name" value="HATPase_RsbW-like"/>
    <property type="match status" value="1"/>
</dbReference>
<accession>A0A2T0SYX0</accession>
<organism evidence="1 2">
    <name type="scientific">Umezawaea tangerina</name>
    <dbReference type="NCBI Taxonomy" id="84725"/>
    <lineage>
        <taxon>Bacteria</taxon>
        <taxon>Bacillati</taxon>
        <taxon>Actinomycetota</taxon>
        <taxon>Actinomycetes</taxon>
        <taxon>Pseudonocardiales</taxon>
        <taxon>Pseudonocardiaceae</taxon>
        <taxon>Umezawaea</taxon>
    </lineage>
</organism>
<protein>
    <recommendedName>
        <fullName evidence="3">Anti-sigma regulatory factor (Ser/Thr protein kinase)</fullName>
    </recommendedName>
</protein>
<dbReference type="PANTHER" id="PTHR35526">
    <property type="entry name" value="ANTI-SIGMA-F FACTOR RSBW-RELATED"/>
    <property type="match status" value="1"/>
</dbReference>
<evidence type="ECO:0000313" key="1">
    <source>
        <dbReference type="EMBL" id="PRY38621.1"/>
    </source>
</evidence>
<dbReference type="SUPFAM" id="SSF55874">
    <property type="entry name" value="ATPase domain of HSP90 chaperone/DNA topoisomerase II/histidine kinase"/>
    <property type="match status" value="1"/>
</dbReference>